<dbReference type="Proteomes" id="UP001431783">
    <property type="component" value="Unassembled WGS sequence"/>
</dbReference>
<reference evidence="2 3" key="1">
    <citation type="submission" date="2023-03" db="EMBL/GenBank/DDBJ databases">
        <title>Genome insight into feeding habits of ladybird beetles.</title>
        <authorList>
            <person name="Li H.-S."/>
            <person name="Huang Y.-H."/>
            <person name="Pang H."/>
        </authorList>
    </citation>
    <scope>NUCLEOTIDE SEQUENCE [LARGE SCALE GENOMIC DNA]</scope>
    <source>
        <strain evidence="2">SYSU_2023b</strain>
        <tissue evidence="2">Whole body</tissue>
    </source>
</reference>
<dbReference type="EMBL" id="JARQZJ010000122">
    <property type="protein sequence ID" value="KAK9889305.1"/>
    <property type="molecule type" value="Genomic_DNA"/>
</dbReference>
<protein>
    <submittedName>
        <fullName evidence="2">Uncharacterized protein</fullName>
    </submittedName>
</protein>
<evidence type="ECO:0000313" key="2">
    <source>
        <dbReference type="EMBL" id="KAK9889305.1"/>
    </source>
</evidence>
<comment type="caution">
    <text evidence="2">The sequence shown here is derived from an EMBL/GenBank/DDBJ whole genome shotgun (WGS) entry which is preliminary data.</text>
</comment>
<name>A0AAW1V707_9CUCU</name>
<gene>
    <name evidence="2" type="ORF">WA026_004586</name>
</gene>
<proteinExistence type="predicted"/>
<evidence type="ECO:0000256" key="1">
    <source>
        <dbReference type="SAM" id="MobiDB-lite"/>
    </source>
</evidence>
<accession>A0AAW1V707</accession>
<dbReference type="AlphaFoldDB" id="A0AAW1V707"/>
<feature type="compositionally biased region" description="Basic and acidic residues" evidence="1">
    <location>
        <begin position="1"/>
        <end position="17"/>
    </location>
</feature>
<evidence type="ECO:0000313" key="3">
    <source>
        <dbReference type="Proteomes" id="UP001431783"/>
    </source>
</evidence>
<feature type="region of interest" description="Disordered" evidence="1">
    <location>
        <begin position="1"/>
        <end position="41"/>
    </location>
</feature>
<keyword evidence="3" id="KW-1185">Reference proteome</keyword>
<organism evidence="2 3">
    <name type="scientific">Henosepilachna vigintioctopunctata</name>
    <dbReference type="NCBI Taxonomy" id="420089"/>
    <lineage>
        <taxon>Eukaryota</taxon>
        <taxon>Metazoa</taxon>
        <taxon>Ecdysozoa</taxon>
        <taxon>Arthropoda</taxon>
        <taxon>Hexapoda</taxon>
        <taxon>Insecta</taxon>
        <taxon>Pterygota</taxon>
        <taxon>Neoptera</taxon>
        <taxon>Endopterygota</taxon>
        <taxon>Coleoptera</taxon>
        <taxon>Polyphaga</taxon>
        <taxon>Cucujiformia</taxon>
        <taxon>Coccinelloidea</taxon>
        <taxon>Coccinellidae</taxon>
        <taxon>Epilachninae</taxon>
        <taxon>Epilachnini</taxon>
        <taxon>Henosepilachna</taxon>
    </lineage>
</organism>
<sequence>MENHQKESIARDYKEKIAQGASIEEQATDSGFSSRAQTRDGTRTFVSDETLQFLRNALEKTRSNSTFCSQLKTLLKPFSDRNRPIEPDAVELKLAKITLRRAFSTTSIELLMEKELRERPTPLIRTSRSWSDFGLWINMAKGQFKRRPAPIDEEFFEISCQIFDMASAFASIYFKECYDLAKLLLPKYYPNYWNYLSEVYSALEHNSDLYMEDVVNEFKLVKSCKDILTEEQPHSLFTAEDICKKRRILIKSKLGHLNRDFRAAGVFLKEEYPDVFTYLIQKNHYMNFLVERFSVEKNKLMIIEASIQPIE</sequence>